<reference evidence="3" key="1">
    <citation type="submission" date="2021-01" db="EMBL/GenBank/DDBJ databases">
        <title>Whole genome shotgun sequence of Planotetraspora thailandica NBRC 104271.</title>
        <authorList>
            <person name="Komaki H."/>
            <person name="Tamura T."/>
        </authorList>
    </citation>
    <scope>NUCLEOTIDE SEQUENCE</scope>
    <source>
        <strain evidence="3">NBRC 104271</strain>
    </source>
</reference>
<proteinExistence type="predicted"/>
<evidence type="ECO:0000313" key="3">
    <source>
        <dbReference type="EMBL" id="GII53114.1"/>
    </source>
</evidence>
<dbReference type="RefSeq" id="WP_203943389.1">
    <property type="nucleotide sequence ID" value="NZ_BOOR01000008.1"/>
</dbReference>
<keyword evidence="2" id="KW-0732">Signal</keyword>
<dbReference type="PROSITE" id="PS51257">
    <property type="entry name" value="PROKAR_LIPOPROTEIN"/>
    <property type="match status" value="1"/>
</dbReference>
<comment type="caution">
    <text evidence="3">The sequence shown here is derived from an EMBL/GenBank/DDBJ whole genome shotgun (WGS) entry which is preliminary data.</text>
</comment>
<sequence>MKPSIRTAGVIALAGLLASACTGSRAAQAPRSVDLTGKVTLVSYTSCDDMLAGIRRAAAKSVTAWGLGGVMDARALAASGALPSTAAKEQAVPDQSYSTTNVQEAGVDEPDLVKTDGRRLVTVSQGVLRVVDVATRKVTGTLRLVPKDQAWAEADLLISGDRALVLFEGSGGIVPLGAVAKVRPGPSGPRYVLVDLSGSPRALGTMTAEGAQIDARQVGSTVRVVVRSQPNITLPPPKPDMTEAQLLRRNQEAVLKSPVEAWLPGYEIESGGQTRAETVKCEQVSHPAEFSGASMVTVHTIDLAADQAFASDSPITVAADGDTVYGTATSLYVTSNPRWWFRPMLIDDVALPTPADGSPREPDPTPSTPPERTEVHRFDIGAPGAPRYTGSGSVPGRLLNQYSLSEDKGNLRVATTSEAANVGAPAGGGESGVYVLDASTLAQVGSVTGLGKGERIYAVRFMGDLGYVVTFRQTDPLYALDLRNPTDPKVTGELKISGYSAYLHPAGEGRLLGVGQEASAKGQALGTQVSLFDVSDPASPRILSRFHEEKSASEAEWDPHAFLYWPQSGLAMVPLQSWKNDVITGSRALVLNVSDARIGKVGMISHPSPRRTVNGFVPGDPGIRRCVVIGDTIWTLSDAGLKVSDAAGLADRAWIPFN</sequence>
<dbReference type="AlphaFoldDB" id="A0A8J3V302"/>
<dbReference type="InterPro" id="IPR019198">
    <property type="entry name" value="Beta_propeller_containing"/>
</dbReference>
<organism evidence="3 4">
    <name type="scientific">Planotetraspora thailandica</name>
    <dbReference type="NCBI Taxonomy" id="487172"/>
    <lineage>
        <taxon>Bacteria</taxon>
        <taxon>Bacillati</taxon>
        <taxon>Actinomycetota</taxon>
        <taxon>Actinomycetes</taxon>
        <taxon>Streptosporangiales</taxon>
        <taxon>Streptosporangiaceae</taxon>
        <taxon>Planotetraspora</taxon>
    </lineage>
</organism>
<feature type="region of interest" description="Disordered" evidence="1">
    <location>
        <begin position="351"/>
        <end position="374"/>
    </location>
</feature>
<evidence type="ECO:0000256" key="1">
    <source>
        <dbReference type="SAM" id="MobiDB-lite"/>
    </source>
</evidence>
<feature type="signal peptide" evidence="2">
    <location>
        <begin position="1"/>
        <end position="26"/>
    </location>
</feature>
<evidence type="ECO:0008006" key="5">
    <source>
        <dbReference type="Google" id="ProtNLM"/>
    </source>
</evidence>
<gene>
    <name evidence="3" type="ORF">Pth03_15030</name>
</gene>
<dbReference type="EMBL" id="BOOR01000008">
    <property type="protein sequence ID" value="GII53114.1"/>
    <property type="molecule type" value="Genomic_DNA"/>
</dbReference>
<protein>
    <recommendedName>
        <fullName evidence="5">Benzoate transporter</fullName>
    </recommendedName>
</protein>
<feature type="chain" id="PRO_5035169727" description="Benzoate transporter" evidence="2">
    <location>
        <begin position="27"/>
        <end position="658"/>
    </location>
</feature>
<accession>A0A8J3V302</accession>
<evidence type="ECO:0000313" key="4">
    <source>
        <dbReference type="Proteomes" id="UP000605992"/>
    </source>
</evidence>
<dbReference type="Proteomes" id="UP000605992">
    <property type="component" value="Unassembled WGS sequence"/>
</dbReference>
<keyword evidence="4" id="KW-1185">Reference proteome</keyword>
<evidence type="ECO:0000256" key="2">
    <source>
        <dbReference type="SAM" id="SignalP"/>
    </source>
</evidence>
<dbReference type="SUPFAM" id="SSF69322">
    <property type="entry name" value="Tricorn protease domain 2"/>
    <property type="match status" value="1"/>
</dbReference>
<name>A0A8J3V302_9ACTN</name>
<dbReference type="Pfam" id="PF09826">
    <property type="entry name" value="Beta_propel"/>
    <property type="match status" value="1"/>
</dbReference>